<dbReference type="PANTHER" id="PTHR43335:SF3">
    <property type="entry name" value="ABC TRANSPORTER"/>
    <property type="match status" value="1"/>
</dbReference>
<dbReference type="Pfam" id="PF00005">
    <property type="entry name" value="ABC_tran"/>
    <property type="match status" value="1"/>
</dbReference>
<dbReference type="CDD" id="cd03230">
    <property type="entry name" value="ABC_DR_subfamily_A"/>
    <property type="match status" value="1"/>
</dbReference>
<reference evidence="7" key="1">
    <citation type="submission" date="2016-10" db="EMBL/GenBank/DDBJ databases">
        <authorList>
            <person name="Varghese N."/>
            <person name="Submissions S."/>
        </authorList>
    </citation>
    <scope>NUCLEOTIDE SEQUENCE [LARGE SCALE GENOMIC DNA]</scope>
    <source>
        <strain evidence="7">DSM 27839</strain>
    </source>
</reference>
<evidence type="ECO:0000259" key="5">
    <source>
        <dbReference type="PROSITE" id="PS50893"/>
    </source>
</evidence>
<dbReference type="GO" id="GO:0005524">
    <property type="term" value="F:ATP binding"/>
    <property type="evidence" value="ECO:0007669"/>
    <property type="project" value="UniProtKB-KW"/>
</dbReference>
<dbReference type="OrthoDB" id="9778547at2"/>
<dbReference type="EMBL" id="FNNP01000012">
    <property type="protein sequence ID" value="SDX82912.1"/>
    <property type="molecule type" value="Genomic_DNA"/>
</dbReference>
<organism evidence="6 7">
    <name type="scientific">Ruegeria halocynthiae</name>
    <dbReference type="NCBI Taxonomy" id="985054"/>
    <lineage>
        <taxon>Bacteria</taxon>
        <taxon>Pseudomonadati</taxon>
        <taxon>Pseudomonadota</taxon>
        <taxon>Alphaproteobacteria</taxon>
        <taxon>Rhodobacterales</taxon>
        <taxon>Roseobacteraceae</taxon>
        <taxon>Ruegeria</taxon>
    </lineage>
</organism>
<dbReference type="Proteomes" id="UP000183400">
    <property type="component" value="Unassembled WGS sequence"/>
</dbReference>
<evidence type="ECO:0000256" key="4">
    <source>
        <dbReference type="ARBA" id="ARBA00022840"/>
    </source>
</evidence>
<dbReference type="GO" id="GO:0016887">
    <property type="term" value="F:ATP hydrolysis activity"/>
    <property type="evidence" value="ECO:0007669"/>
    <property type="project" value="InterPro"/>
</dbReference>
<dbReference type="PROSITE" id="PS50893">
    <property type="entry name" value="ABC_TRANSPORTER_2"/>
    <property type="match status" value="1"/>
</dbReference>
<evidence type="ECO:0000256" key="1">
    <source>
        <dbReference type="ARBA" id="ARBA00005417"/>
    </source>
</evidence>
<proteinExistence type="inferred from homology"/>
<sequence length="246" mass="26941">MITVTNFGKQYKGFTAVKNLSFSVEPGQILGLVGSNGAGKTTTLRALCGIVPPTSGRLLVAGHDIVREPIEAKQNIGYIPDDPRLFDTMTVWEHLAFTAAAYQLVDFEETAEALLVSFELIHKRDTLVHNLSRGMRQKVAIACAFLHDPKVILFDEPLTGLDPQGIRGIQQAIRERAHSGAAIIISSHLLSLFENLCTHIMVLNLGECRRFGTMSDVLSEVGETDSNSALEEAYFSITQDKEKAEA</sequence>
<evidence type="ECO:0000256" key="3">
    <source>
        <dbReference type="ARBA" id="ARBA00022741"/>
    </source>
</evidence>
<evidence type="ECO:0000313" key="7">
    <source>
        <dbReference type="Proteomes" id="UP000183400"/>
    </source>
</evidence>
<dbReference type="AlphaFoldDB" id="A0A1H3EVW3"/>
<protein>
    <submittedName>
        <fullName evidence="6">ABC-2 type transport system ATP-binding protein</fullName>
    </submittedName>
</protein>
<dbReference type="InterPro" id="IPR003439">
    <property type="entry name" value="ABC_transporter-like_ATP-bd"/>
</dbReference>
<dbReference type="RefSeq" id="WP_074739053.1">
    <property type="nucleotide sequence ID" value="NZ_FNNP01000012.1"/>
</dbReference>
<evidence type="ECO:0000313" key="6">
    <source>
        <dbReference type="EMBL" id="SDX82912.1"/>
    </source>
</evidence>
<dbReference type="Gene3D" id="3.40.50.300">
    <property type="entry name" value="P-loop containing nucleotide triphosphate hydrolases"/>
    <property type="match status" value="1"/>
</dbReference>
<name>A0A1H3EVW3_9RHOB</name>
<dbReference type="SMART" id="SM00382">
    <property type="entry name" value="AAA"/>
    <property type="match status" value="1"/>
</dbReference>
<keyword evidence="4 6" id="KW-0067">ATP-binding</keyword>
<keyword evidence="7" id="KW-1185">Reference proteome</keyword>
<gene>
    <name evidence="6" type="ORF">SAMN05444358_11281</name>
</gene>
<keyword evidence="2" id="KW-0813">Transport</keyword>
<dbReference type="PANTHER" id="PTHR43335">
    <property type="entry name" value="ABC TRANSPORTER, ATP-BINDING PROTEIN"/>
    <property type="match status" value="1"/>
</dbReference>
<accession>A0A1H3EVW3</accession>
<dbReference type="SUPFAM" id="SSF52540">
    <property type="entry name" value="P-loop containing nucleoside triphosphate hydrolases"/>
    <property type="match status" value="1"/>
</dbReference>
<dbReference type="STRING" id="985054.SAMN05444358_11281"/>
<evidence type="ECO:0000256" key="2">
    <source>
        <dbReference type="ARBA" id="ARBA00022448"/>
    </source>
</evidence>
<feature type="domain" description="ABC transporter" evidence="5">
    <location>
        <begin position="2"/>
        <end position="230"/>
    </location>
</feature>
<dbReference type="InterPro" id="IPR027417">
    <property type="entry name" value="P-loop_NTPase"/>
</dbReference>
<keyword evidence="3" id="KW-0547">Nucleotide-binding</keyword>
<dbReference type="InterPro" id="IPR003593">
    <property type="entry name" value="AAA+_ATPase"/>
</dbReference>
<comment type="similarity">
    <text evidence="1">Belongs to the ABC transporter superfamily.</text>
</comment>